<sequence>MKKDCMKICTIFYIFFVTYLMMFGLTVVFSGDLKHLENVLDDKQKNTYYKIKKERLNHFYKGLGVGSLIGLCILLSNMKVTSKYCLAGIVLILATTMIYYILPKSDYMIRHLKTEEQKIAWMTVHRNFIKKKIAGFVGVIVLYFCVPLFI</sequence>
<evidence type="ECO:0000313" key="2">
    <source>
        <dbReference type="EMBL" id="QHU35273.1"/>
    </source>
</evidence>
<keyword evidence="1" id="KW-1133">Transmembrane helix</keyword>
<feature type="transmembrane region" description="Helical" evidence="1">
    <location>
        <begin position="12"/>
        <end position="31"/>
    </location>
</feature>
<feature type="transmembrane region" description="Helical" evidence="1">
    <location>
        <begin position="84"/>
        <end position="102"/>
    </location>
</feature>
<feature type="transmembrane region" description="Helical" evidence="1">
    <location>
        <begin position="133"/>
        <end position="149"/>
    </location>
</feature>
<evidence type="ECO:0000256" key="1">
    <source>
        <dbReference type="SAM" id="Phobius"/>
    </source>
</evidence>
<accession>A0A6C0LY87</accession>
<keyword evidence="1" id="KW-0812">Transmembrane</keyword>
<name>A0A6C0LY87_9ZZZZ</name>
<reference evidence="2" key="1">
    <citation type="journal article" date="2020" name="Nature">
        <title>Giant virus diversity and host interactions through global metagenomics.</title>
        <authorList>
            <person name="Schulz F."/>
            <person name="Roux S."/>
            <person name="Paez-Espino D."/>
            <person name="Jungbluth S."/>
            <person name="Walsh D.A."/>
            <person name="Denef V.J."/>
            <person name="McMahon K.D."/>
            <person name="Konstantinidis K.T."/>
            <person name="Eloe-Fadrosh E.A."/>
            <person name="Kyrpides N.C."/>
            <person name="Woyke T."/>
        </authorList>
    </citation>
    <scope>NUCLEOTIDE SEQUENCE</scope>
    <source>
        <strain evidence="2">GVMAG-S-1017745-26</strain>
    </source>
</reference>
<dbReference type="AlphaFoldDB" id="A0A6C0LY87"/>
<keyword evidence="1" id="KW-0472">Membrane</keyword>
<protein>
    <submittedName>
        <fullName evidence="2">Uncharacterized protein</fullName>
    </submittedName>
</protein>
<dbReference type="EMBL" id="MN740585">
    <property type="protein sequence ID" value="QHU35273.1"/>
    <property type="molecule type" value="Genomic_DNA"/>
</dbReference>
<organism evidence="2">
    <name type="scientific">viral metagenome</name>
    <dbReference type="NCBI Taxonomy" id="1070528"/>
    <lineage>
        <taxon>unclassified sequences</taxon>
        <taxon>metagenomes</taxon>
        <taxon>organismal metagenomes</taxon>
    </lineage>
</organism>
<feature type="transmembrane region" description="Helical" evidence="1">
    <location>
        <begin position="59"/>
        <end position="77"/>
    </location>
</feature>
<proteinExistence type="predicted"/>